<sequence>MHTGLFRAYHFHQQTRYGRKTKKYFRNLAFKKYAYGFIPSFLFSPADEIWPKNIKTYF</sequence>
<protein>
    <submittedName>
        <fullName evidence="1">Uncharacterized protein</fullName>
    </submittedName>
</protein>
<dbReference type="EMBL" id="JADYXP020000030">
    <property type="protein sequence ID" value="KAL0098988.1"/>
    <property type="molecule type" value="Genomic_DNA"/>
</dbReference>
<evidence type="ECO:0000313" key="2">
    <source>
        <dbReference type="Proteomes" id="UP001430953"/>
    </source>
</evidence>
<reference evidence="1 2" key="1">
    <citation type="submission" date="2023-03" db="EMBL/GenBank/DDBJ databases">
        <title>High recombination rates correlate with genetic variation in Cardiocondyla obscurior ants.</title>
        <authorList>
            <person name="Errbii M."/>
        </authorList>
    </citation>
    <scope>NUCLEOTIDE SEQUENCE [LARGE SCALE GENOMIC DNA]</scope>
    <source>
        <strain evidence="1">Alpha-2009</strain>
        <tissue evidence="1">Whole body</tissue>
    </source>
</reference>
<evidence type="ECO:0000313" key="1">
    <source>
        <dbReference type="EMBL" id="KAL0098988.1"/>
    </source>
</evidence>
<name>A0AAW2E6C5_9HYME</name>
<dbReference type="AlphaFoldDB" id="A0AAW2E6C5"/>
<comment type="caution">
    <text evidence="1">The sequence shown here is derived from an EMBL/GenBank/DDBJ whole genome shotgun (WGS) entry which is preliminary data.</text>
</comment>
<dbReference type="Proteomes" id="UP001430953">
    <property type="component" value="Unassembled WGS sequence"/>
</dbReference>
<keyword evidence="2" id="KW-1185">Reference proteome</keyword>
<organism evidence="1 2">
    <name type="scientific">Cardiocondyla obscurior</name>
    <dbReference type="NCBI Taxonomy" id="286306"/>
    <lineage>
        <taxon>Eukaryota</taxon>
        <taxon>Metazoa</taxon>
        <taxon>Ecdysozoa</taxon>
        <taxon>Arthropoda</taxon>
        <taxon>Hexapoda</taxon>
        <taxon>Insecta</taxon>
        <taxon>Pterygota</taxon>
        <taxon>Neoptera</taxon>
        <taxon>Endopterygota</taxon>
        <taxon>Hymenoptera</taxon>
        <taxon>Apocrita</taxon>
        <taxon>Aculeata</taxon>
        <taxon>Formicoidea</taxon>
        <taxon>Formicidae</taxon>
        <taxon>Myrmicinae</taxon>
        <taxon>Cardiocondyla</taxon>
    </lineage>
</organism>
<gene>
    <name evidence="1" type="ORF">PUN28_020928</name>
</gene>
<proteinExistence type="predicted"/>
<accession>A0AAW2E6C5</accession>